<evidence type="ECO:0000313" key="2">
    <source>
        <dbReference type="Proteomes" id="UP001054945"/>
    </source>
</evidence>
<comment type="caution">
    <text evidence="1">The sequence shown here is derived from an EMBL/GenBank/DDBJ whole genome shotgun (WGS) entry which is preliminary data.</text>
</comment>
<accession>A0AAV4SGH9</accession>
<evidence type="ECO:0000313" key="1">
    <source>
        <dbReference type="EMBL" id="GIY32311.1"/>
    </source>
</evidence>
<organism evidence="1 2">
    <name type="scientific">Caerostris extrusa</name>
    <name type="common">Bark spider</name>
    <name type="synonym">Caerostris bankana</name>
    <dbReference type="NCBI Taxonomy" id="172846"/>
    <lineage>
        <taxon>Eukaryota</taxon>
        <taxon>Metazoa</taxon>
        <taxon>Ecdysozoa</taxon>
        <taxon>Arthropoda</taxon>
        <taxon>Chelicerata</taxon>
        <taxon>Arachnida</taxon>
        <taxon>Araneae</taxon>
        <taxon>Araneomorphae</taxon>
        <taxon>Entelegynae</taxon>
        <taxon>Araneoidea</taxon>
        <taxon>Araneidae</taxon>
        <taxon>Caerostris</taxon>
    </lineage>
</organism>
<feature type="non-terminal residue" evidence="1">
    <location>
        <position position="1"/>
    </location>
</feature>
<dbReference type="Proteomes" id="UP001054945">
    <property type="component" value="Unassembled WGS sequence"/>
</dbReference>
<protein>
    <submittedName>
        <fullName evidence="1">Uncharacterized protein</fullName>
    </submittedName>
</protein>
<keyword evidence="2" id="KW-1185">Reference proteome</keyword>
<dbReference type="AlphaFoldDB" id="A0AAV4SGH9"/>
<dbReference type="EMBL" id="BPLR01009490">
    <property type="protein sequence ID" value="GIY32311.1"/>
    <property type="molecule type" value="Genomic_DNA"/>
</dbReference>
<gene>
    <name evidence="1" type="ORF">CEXT_453341</name>
</gene>
<name>A0AAV4SGH9_CAEEX</name>
<reference evidence="1 2" key="1">
    <citation type="submission" date="2021-06" db="EMBL/GenBank/DDBJ databases">
        <title>Caerostris extrusa draft genome.</title>
        <authorList>
            <person name="Kono N."/>
            <person name="Arakawa K."/>
        </authorList>
    </citation>
    <scope>NUCLEOTIDE SEQUENCE [LARGE SCALE GENOMIC DNA]</scope>
</reference>
<sequence>QNTRLDKDFGAVFIRFSKDQAKSSVCGLVKLISSLFKRMTMPRLELMGDVIGTKTRNRVLSVLK</sequence>
<proteinExistence type="predicted"/>